<dbReference type="GO" id="GO:0046872">
    <property type="term" value="F:metal ion binding"/>
    <property type="evidence" value="ECO:0007669"/>
    <property type="project" value="UniProtKB-KW"/>
</dbReference>
<evidence type="ECO:0000256" key="1">
    <source>
        <dbReference type="ARBA" id="ARBA00001947"/>
    </source>
</evidence>
<accession>A0A239L8B7</accession>
<dbReference type="PANTHER" id="PTHR43808">
    <property type="entry name" value="ACETYLORNITHINE DEACETYLASE"/>
    <property type="match status" value="1"/>
</dbReference>
<dbReference type="RefSeq" id="WP_089234800.1">
    <property type="nucleotide sequence ID" value="NZ_FZOY01000009.1"/>
</dbReference>
<dbReference type="AlphaFoldDB" id="A0A239L8B7"/>
<comment type="cofactor">
    <cofactor evidence="1">
        <name>Zn(2+)</name>
        <dbReference type="ChEBI" id="CHEBI:29105"/>
    </cofactor>
</comment>
<keyword evidence="5" id="KW-0862">Zinc</keyword>
<dbReference type="Proteomes" id="UP000198426">
    <property type="component" value="Unassembled WGS sequence"/>
</dbReference>
<dbReference type="SUPFAM" id="SSF55031">
    <property type="entry name" value="Bacterial exopeptidase dimerisation domain"/>
    <property type="match status" value="1"/>
</dbReference>
<reference evidence="7 8" key="1">
    <citation type="submission" date="2017-06" db="EMBL/GenBank/DDBJ databases">
        <authorList>
            <person name="Kim H.J."/>
            <person name="Triplett B.A."/>
        </authorList>
    </citation>
    <scope>NUCLEOTIDE SEQUENCE [LARGE SCALE GENOMIC DNA]</scope>
    <source>
        <strain evidence="7 8">DSM 29339</strain>
    </source>
</reference>
<dbReference type="InterPro" id="IPR036264">
    <property type="entry name" value="Bact_exopeptidase_dim_dom"/>
</dbReference>
<dbReference type="EMBL" id="FZOY01000009">
    <property type="protein sequence ID" value="SNT26856.1"/>
    <property type="molecule type" value="Genomic_DNA"/>
</dbReference>
<evidence type="ECO:0000259" key="6">
    <source>
        <dbReference type="Pfam" id="PF07687"/>
    </source>
</evidence>
<name>A0A239L8B7_9RHOB</name>
<feature type="domain" description="Peptidase M20 dimerisation" evidence="6">
    <location>
        <begin position="166"/>
        <end position="267"/>
    </location>
</feature>
<dbReference type="PANTHER" id="PTHR43808:SF8">
    <property type="entry name" value="PEPTIDASE M20 DIMERISATION DOMAIN-CONTAINING PROTEIN"/>
    <property type="match status" value="1"/>
</dbReference>
<dbReference type="SUPFAM" id="SSF53187">
    <property type="entry name" value="Zn-dependent exopeptidases"/>
    <property type="match status" value="1"/>
</dbReference>
<dbReference type="Pfam" id="PF07687">
    <property type="entry name" value="M20_dimer"/>
    <property type="match status" value="1"/>
</dbReference>
<evidence type="ECO:0000313" key="7">
    <source>
        <dbReference type="EMBL" id="SNT26856.1"/>
    </source>
</evidence>
<dbReference type="InterPro" id="IPR050072">
    <property type="entry name" value="Peptidase_M20A"/>
</dbReference>
<dbReference type="Gene3D" id="3.40.630.10">
    <property type="entry name" value="Zn peptidases"/>
    <property type="match status" value="1"/>
</dbReference>
<dbReference type="GO" id="GO:0016787">
    <property type="term" value="F:hydrolase activity"/>
    <property type="evidence" value="ECO:0007669"/>
    <property type="project" value="UniProtKB-KW"/>
</dbReference>
<dbReference type="CDD" id="cd08659">
    <property type="entry name" value="M20_ArgE_DapE-like"/>
    <property type="match status" value="1"/>
</dbReference>
<protein>
    <submittedName>
        <fullName evidence="7">Acetylornithine deacetylase</fullName>
    </submittedName>
</protein>
<dbReference type="InterPro" id="IPR011650">
    <property type="entry name" value="Peptidase_M20_dimer"/>
</dbReference>
<evidence type="ECO:0000256" key="4">
    <source>
        <dbReference type="ARBA" id="ARBA00022801"/>
    </source>
</evidence>
<evidence type="ECO:0000313" key="8">
    <source>
        <dbReference type="Proteomes" id="UP000198426"/>
    </source>
</evidence>
<keyword evidence="4" id="KW-0378">Hydrolase</keyword>
<dbReference type="Pfam" id="PF01546">
    <property type="entry name" value="Peptidase_M20"/>
    <property type="match status" value="1"/>
</dbReference>
<evidence type="ECO:0000256" key="3">
    <source>
        <dbReference type="ARBA" id="ARBA00022723"/>
    </source>
</evidence>
<sequence>MSSIPTDVVAITQRLIAFDTVNPPGREREAAEYCAQLLSAAGFDCRLVDHGQGRASLVAQRGADPRLCFSGHLDTVPLGRVDWSRPAHLGVVEGDRLFGRGSSDMKGGVAAFLVAAARSNAPVSVVLAAGEETGCDGARWLAEAGDLPQARAVIVGESTDNHPLAGHKGALWLNLVSRGQTAHGATPELGVNAIAGMTETLRRLCAFDPAVSHPQMGRATCNLGTIRAGINVNSVPDLCELTVDLRSVEGVTHEALTQKVRALCDAAIEIETLLDLPSVWTDPASPWFARAAERVHAITGREGGPECATYFTDASILKPAMGGPEVMILGPGAPDQPHRTDEYVSTARLREAVEIYAALIEESA</sequence>
<dbReference type="Gene3D" id="3.30.70.360">
    <property type="match status" value="1"/>
</dbReference>
<dbReference type="InterPro" id="IPR002933">
    <property type="entry name" value="Peptidase_M20"/>
</dbReference>
<gene>
    <name evidence="7" type="ORF">SAMN05421757_10945</name>
</gene>
<dbReference type="OrthoDB" id="9809784at2"/>
<evidence type="ECO:0000256" key="2">
    <source>
        <dbReference type="ARBA" id="ARBA00006247"/>
    </source>
</evidence>
<comment type="similarity">
    <text evidence="2">Belongs to the peptidase M20A family.</text>
</comment>
<proteinExistence type="inferred from homology"/>
<keyword evidence="8" id="KW-1185">Reference proteome</keyword>
<evidence type="ECO:0000256" key="5">
    <source>
        <dbReference type="ARBA" id="ARBA00022833"/>
    </source>
</evidence>
<organism evidence="7 8">
    <name type="scientific">Tropicimonas sediminicola</name>
    <dbReference type="NCBI Taxonomy" id="1031541"/>
    <lineage>
        <taxon>Bacteria</taxon>
        <taxon>Pseudomonadati</taxon>
        <taxon>Pseudomonadota</taxon>
        <taxon>Alphaproteobacteria</taxon>
        <taxon>Rhodobacterales</taxon>
        <taxon>Roseobacteraceae</taxon>
        <taxon>Tropicimonas</taxon>
    </lineage>
</organism>
<keyword evidence="3" id="KW-0479">Metal-binding</keyword>